<dbReference type="InterPro" id="IPR013762">
    <property type="entry name" value="Integrase-like_cat_sf"/>
</dbReference>
<keyword evidence="15" id="KW-1185">Reference proteome</keyword>
<evidence type="ECO:0000256" key="6">
    <source>
        <dbReference type="ARBA" id="ARBA00023125"/>
    </source>
</evidence>
<dbReference type="InterPro" id="IPR010998">
    <property type="entry name" value="Integrase_recombinase_N"/>
</dbReference>
<keyword evidence="11" id="KW-0812">Transmembrane</keyword>
<evidence type="ECO:0000259" key="12">
    <source>
        <dbReference type="PROSITE" id="PS51898"/>
    </source>
</evidence>
<comment type="caution">
    <text evidence="14">The sequence shown here is derived from an EMBL/GenBank/DDBJ whole genome shotgun (WGS) entry which is preliminary data.</text>
</comment>
<keyword evidence="11" id="KW-0472">Membrane</keyword>
<name>A0A926CY43_9FIRM</name>
<keyword evidence="4" id="KW-0159">Chromosome partition</keyword>
<evidence type="ECO:0000256" key="5">
    <source>
        <dbReference type="ARBA" id="ARBA00022908"/>
    </source>
</evidence>
<evidence type="ECO:0000256" key="11">
    <source>
        <dbReference type="SAM" id="Phobius"/>
    </source>
</evidence>
<dbReference type="InterPro" id="IPR011010">
    <property type="entry name" value="DNA_brk_join_enz"/>
</dbReference>
<keyword evidence="5" id="KW-0229">DNA integration</keyword>
<dbReference type="PROSITE" id="PS51898">
    <property type="entry name" value="TYR_RECOMBINASE"/>
    <property type="match status" value="1"/>
</dbReference>
<evidence type="ECO:0000256" key="8">
    <source>
        <dbReference type="ARBA" id="ARBA00023306"/>
    </source>
</evidence>
<evidence type="ECO:0000256" key="3">
    <source>
        <dbReference type="ARBA" id="ARBA00022618"/>
    </source>
</evidence>
<dbReference type="GO" id="GO:0015074">
    <property type="term" value="P:DNA integration"/>
    <property type="evidence" value="ECO:0007669"/>
    <property type="project" value="UniProtKB-KW"/>
</dbReference>
<keyword evidence="11" id="KW-1133">Transmembrane helix</keyword>
<dbReference type="SUPFAM" id="SSF56349">
    <property type="entry name" value="DNA breaking-rejoining enzymes"/>
    <property type="match status" value="1"/>
</dbReference>
<evidence type="ECO:0000256" key="10">
    <source>
        <dbReference type="SAM" id="MobiDB-lite"/>
    </source>
</evidence>
<dbReference type="GO" id="GO:0003677">
    <property type="term" value="F:DNA binding"/>
    <property type="evidence" value="ECO:0007669"/>
    <property type="project" value="UniProtKB-UniRule"/>
</dbReference>
<keyword evidence="2" id="KW-0963">Cytoplasm</keyword>
<evidence type="ECO:0000256" key="9">
    <source>
        <dbReference type="PROSITE-ProRule" id="PRU01248"/>
    </source>
</evidence>
<organism evidence="14 15">
    <name type="scientific">Luoshenia tenuis</name>
    <dbReference type="NCBI Taxonomy" id="2763654"/>
    <lineage>
        <taxon>Bacteria</taxon>
        <taxon>Bacillati</taxon>
        <taxon>Bacillota</taxon>
        <taxon>Clostridia</taxon>
        <taxon>Christensenellales</taxon>
        <taxon>Christensenellaceae</taxon>
        <taxon>Luoshenia</taxon>
    </lineage>
</organism>
<evidence type="ECO:0000256" key="4">
    <source>
        <dbReference type="ARBA" id="ARBA00022829"/>
    </source>
</evidence>
<feature type="domain" description="Tyr recombinase" evidence="12">
    <location>
        <begin position="150"/>
        <end position="345"/>
    </location>
</feature>
<dbReference type="RefSeq" id="WP_249284791.1">
    <property type="nucleotide sequence ID" value="NZ_JACRSO010000002.1"/>
</dbReference>
<reference evidence="14" key="1">
    <citation type="submission" date="2020-08" db="EMBL/GenBank/DDBJ databases">
        <title>Genome public.</title>
        <authorList>
            <person name="Liu C."/>
            <person name="Sun Q."/>
        </authorList>
    </citation>
    <scope>NUCLEOTIDE SEQUENCE</scope>
    <source>
        <strain evidence="14">NSJ-44</strain>
    </source>
</reference>
<gene>
    <name evidence="14" type="ORF">H8699_05295</name>
</gene>
<dbReference type="InterPro" id="IPR050090">
    <property type="entry name" value="Tyrosine_recombinase_XerCD"/>
</dbReference>
<proteinExistence type="predicted"/>
<evidence type="ECO:0000256" key="2">
    <source>
        <dbReference type="ARBA" id="ARBA00022490"/>
    </source>
</evidence>
<dbReference type="Pfam" id="PF00589">
    <property type="entry name" value="Phage_integrase"/>
    <property type="match status" value="1"/>
</dbReference>
<dbReference type="GO" id="GO:0005737">
    <property type="term" value="C:cytoplasm"/>
    <property type="evidence" value="ECO:0007669"/>
    <property type="project" value="UniProtKB-SubCell"/>
</dbReference>
<evidence type="ECO:0000313" key="15">
    <source>
        <dbReference type="Proteomes" id="UP000654279"/>
    </source>
</evidence>
<accession>A0A926CY43</accession>
<dbReference type="PROSITE" id="PS51900">
    <property type="entry name" value="CB"/>
    <property type="match status" value="1"/>
</dbReference>
<dbReference type="AlphaFoldDB" id="A0A926CY43"/>
<feature type="region of interest" description="Disordered" evidence="10">
    <location>
        <begin position="348"/>
        <end position="378"/>
    </location>
</feature>
<dbReference type="GO" id="GO:0006310">
    <property type="term" value="P:DNA recombination"/>
    <property type="evidence" value="ECO:0007669"/>
    <property type="project" value="UniProtKB-KW"/>
</dbReference>
<dbReference type="Gene3D" id="1.10.443.10">
    <property type="entry name" value="Intergrase catalytic core"/>
    <property type="match status" value="1"/>
</dbReference>
<feature type="domain" description="Core-binding (CB)" evidence="13">
    <location>
        <begin position="27"/>
        <end position="129"/>
    </location>
</feature>
<evidence type="ECO:0000313" key="14">
    <source>
        <dbReference type="EMBL" id="MBC8528835.1"/>
    </source>
</evidence>
<protein>
    <submittedName>
        <fullName evidence="14">Tyrosine-type recombinase/integrase</fullName>
    </submittedName>
</protein>
<feature type="transmembrane region" description="Helical" evidence="11">
    <location>
        <begin position="21"/>
        <end position="39"/>
    </location>
</feature>
<dbReference type="GO" id="GO:0051301">
    <property type="term" value="P:cell division"/>
    <property type="evidence" value="ECO:0007669"/>
    <property type="project" value="UniProtKB-KW"/>
</dbReference>
<dbReference type="Proteomes" id="UP000654279">
    <property type="component" value="Unassembled WGS sequence"/>
</dbReference>
<dbReference type="InterPro" id="IPR044068">
    <property type="entry name" value="CB"/>
</dbReference>
<keyword evidence="3" id="KW-0132">Cell division</keyword>
<comment type="subcellular location">
    <subcellularLocation>
        <location evidence="1">Cytoplasm</location>
    </subcellularLocation>
</comment>
<dbReference type="InterPro" id="IPR002104">
    <property type="entry name" value="Integrase_catalytic"/>
</dbReference>
<evidence type="ECO:0000259" key="13">
    <source>
        <dbReference type="PROSITE" id="PS51900"/>
    </source>
</evidence>
<dbReference type="GO" id="GO:0007059">
    <property type="term" value="P:chromosome segregation"/>
    <property type="evidence" value="ECO:0007669"/>
    <property type="project" value="UniProtKB-KW"/>
</dbReference>
<keyword evidence="6 9" id="KW-0238">DNA-binding</keyword>
<dbReference type="Gene3D" id="1.10.150.130">
    <property type="match status" value="1"/>
</dbReference>
<dbReference type="PANTHER" id="PTHR30349">
    <property type="entry name" value="PHAGE INTEGRASE-RELATED"/>
    <property type="match status" value="1"/>
</dbReference>
<feature type="compositionally biased region" description="Basic and acidic residues" evidence="10">
    <location>
        <begin position="352"/>
        <end position="378"/>
    </location>
</feature>
<dbReference type="EMBL" id="JACRSO010000002">
    <property type="protein sequence ID" value="MBC8528835.1"/>
    <property type="molecule type" value="Genomic_DNA"/>
</dbReference>
<keyword evidence="7" id="KW-0233">DNA recombination</keyword>
<evidence type="ECO:0000256" key="1">
    <source>
        <dbReference type="ARBA" id="ARBA00004496"/>
    </source>
</evidence>
<keyword evidence="8" id="KW-0131">Cell cycle</keyword>
<dbReference type="PANTHER" id="PTHR30349:SF77">
    <property type="entry name" value="TYROSINE RECOMBINASE XERC"/>
    <property type="match status" value="1"/>
</dbReference>
<sequence length="378" mass="43930">MADQQKKKAQQSLRRRQIEKLRKLMLSLPPFCFDYFIGIESTTTLLTRINYAYDLRVFFDYLLKDIPYFQDKDMQALTVKDLEAITLADLEMYLDYLNYYEKDEHEHENQERGKARKLASLRSFFKYYYRTQQISSNIVSLMVTPKIRDKAIIRLEPDEVARLLDSVETGTVLTDKQKQYHRYTKVRDVAILTVFLGTGIRISECTGLNISDIDFHNRCFKIIRKGGKEAIIYFGDEVNDALTHYLAQRREITTLPGHEDALFLSIQKRRMSNRSIQELVKKYASASTPLKKITPHKLRSTYGTSLYRETGDIYLVADVLGHSDVNTTRRHYAAIAEDQRRSAARAVVLRQSAHEQDGGSKMELDHNQDNSNKKKGED</sequence>
<evidence type="ECO:0000256" key="7">
    <source>
        <dbReference type="ARBA" id="ARBA00023172"/>
    </source>
</evidence>